<dbReference type="GO" id="GO:0005737">
    <property type="term" value="C:cytoplasm"/>
    <property type="evidence" value="ECO:0007669"/>
    <property type="project" value="TreeGrafter"/>
</dbReference>
<keyword evidence="12" id="KW-1185">Reference proteome</keyword>
<dbReference type="AlphaFoldDB" id="A0A5B7CUN5"/>
<dbReference type="FunFam" id="3.40.250.10:FF:000021">
    <property type="entry name" value="M-phase inducer phosphatase cdc-25.2"/>
    <property type="match status" value="1"/>
</dbReference>
<dbReference type="GO" id="GO:0110032">
    <property type="term" value="P:positive regulation of G2/MI transition of meiotic cell cycle"/>
    <property type="evidence" value="ECO:0007669"/>
    <property type="project" value="TreeGrafter"/>
</dbReference>
<proteinExistence type="inferred from homology"/>
<comment type="similarity">
    <text evidence="1 8">Belongs to the MPI phosphatase family.</text>
</comment>
<dbReference type="GO" id="GO:0010971">
    <property type="term" value="P:positive regulation of G2/M transition of mitotic cell cycle"/>
    <property type="evidence" value="ECO:0007669"/>
    <property type="project" value="TreeGrafter"/>
</dbReference>
<dbReference type="PROSITE" id="PS50206">
    <property type="entry name" value="RHODANESE_3"/>
    <property type="match status" value="1"/>
</dbReference>
<accession>A0A5B7CUN5</accession>
<dbReference type="Pfam" id="PF00581">
    <property type="entry name" value="Rhodanese"/>
    <property type="match status" value="1"/>
</dbReference>
<evidence type="ECO:0000256" key="7">
    <source>
        <dbReference type="ARBA" id="ARBA00051722"/>
    </source>
</evidence>
<evidence type="ECO:0000256" key="8">
    <source>
        <dbReference type="RuleBase" id="RU368028"/>
    </source>
</evidence>
<dbReference type="Proteomes" id="UP000324222">
    <property type="component" value="Unassembled WGS sequence"/>
</dbReference>
<comment type="function">
    <text evidence="8">Tyrosine protein phosphatase which functions as a dosage-dependent inducer of mitotic progression.</text>
</comment>
<dbReference type="Gene3D" id="3.40.250.10">
    <property type="entry name" value="Rhodanese-like domain"/>
    <property type="match status" value="1"/>
</dbReference>
<reference evidence="11 12" key="1">
    <citation type="submission" date="2019-05" db="EMBL/GenBank/DDBJ databases">
        <title>Another draft genome of Portunus trituberculatus and its Hox gene families provides insights of decapod evolution.</title>
        <authorList>
            <person name="Jeong J.-H."/>
            <person name="Song I."/>
            <person name="Kim S."/>
            <person name="Choi T."/>
            <person name="Kim D."/>
            <person name="Ryu S."/>
            <person name="Kim W."/>
        </authorList>
    </citation>
    <scope>NUCLEOTIDE SEQUENCE [LARGE SCALE GENOMIC DNA]</scope>
    <source>
        <tissue evidence="11">Muscle</tissue>
    </source>
</reference>
<evidence type="ECO:0000256" key="4">
    <source>
        <dbReference type="ARBA" id="ARBA00022801"/>
    </source>
</evidence>
<dbReference type="InterPro" id="IPR000751">
    <property type="entry name" value="MPI_Phosphatase"/>
</dbReference>
<feature type="compositionally biased region" description="Basic and acidic residues" evidence="9">
    <location>
        <begin position="160"/>
        <end position="172"/>
    </location>
</feature>
<comment type="catalytic activity">
    <reaction evidence="7 8">
        <text>O-phospho-L-tyrosyl-[protein] + H2O = L-tyrosyl-[protein] + phosphate</text>
        <dbReference type="Rhea" id="RHEA:10684"/>
        <dbReference type="Rhea" id="RHEA-COMP:10136"/>
        <dbReference type="Rhea" id="RHEA-COMP:20101"/>
        <dbReference type="ChEBI" id="CHEBI:15377"/>
        <dbReference type="ChEBI" id="CHEBI:43474"/>
        <dbReference type="ChEBI" id="CHEBI:46858"/>
        <dbReference type="ChEBI" id="CHEBI:61978"/>
        <dbReference type="EC" id="3.1.3.48"/>
    </reaction>
</comment>
<evidence type="ECO:0000259" key="10">
    <source>
        <dbReference type="PROSITE" id="PS50206"/>
    </source>
</evidence>
<dbReference type="SUPFAM" id="SSF52821">
    <property type="entry name" value="Rhodanese/Cell cycle control phosphatase"/>
    <property type="match status" value="1"/>
</dbReference>
<comment type="caution">
    <text evidence="11">The sequence shown here is derived from an EMBL/GenBank/DDBJ whole genome shotgun (WGS) entry which is preliminary data.</text>
</comment>
<dbReference type="PANTHER" id="PTHR10828">
    <property type="entry name" value="M-PHASE INDUCER PHOSPHATASE DUAL SPECIFICITY PHOSPHATASE CDC25"/>
    <property type="match status" value="1"/>
</dbReference>
<keyword evidence="2 8" id="KW-0132">Cell division</keyword>
<feature type="region of interest" description="Disordered" evidence="9">
    <location>
        <begin position="159"/>
        <end position="190"/>
    </location>
</feature>
<evidence type="ECO:0000256" key="5">
    <source>
        <dbReference type="ARBA" id="ARBA00022912"/>
    </source>
</evidence>
<evidence type="ECO:0000256" key="2">
    <source>
        <dbReference type="ARBA" id="ARBA00022618"/>
    </source>
</evidence>
<dbReference type="PRINTS" id="PR00716">
    <property type="entry name" value="MPIPHPHTASE"/>
</dbReference>
<dbReference type="GO" id="GO:0004725">
    <property type="term" value="F:protein tyrosine phosphatase activity"/>
    <property type="evidence" value="ECO:0007669"/>
    <property type="project" value="UniProtKB-UniRule"/>
</dbReference>
<feature type="domain" description="Rhodanese" evidence="10">
    <location>
        <begin position="356"/>
        <end position="468"/>
    </location>
</feature>
<dbReference type="SMART" id="SM00450">
    <property type="entry name" value="RHOD"/>
    <property type="match status" value="1"/>
</dbReference>
<dbReference type="OrthoDB" id="26523at2759"/>
<gene>
    <name evidence="11" type="primary">stg_0</name>
    <name evidence="11" type="ORF">E2C01_003801</name>
</gene>
<organism evidence="11 12">
    <name type="scientific">Portunus trituberculatus</name>
    <name type="common">Swimming crab</name>
    <name type="synonym">Neptunus trituberculatus</name>
    <dbReference type="NCBI Taxonomy" id="210409"/>
    <lineage>
        <taxon>Eukaryota</taxon>
        <taxon>Metazoa</taxon>
        <taxon>Ecdysozoa</taxon>
        <taxon>Arthropoda</taxon>
        <taxon>Crustacea</taxon>
        <taxon>Multicrustacea</taxon>
        <taxon>Malacostraca</taxon>
        <taxon>Eumalacostraca</taxon>
        <taxon>Eucarida</taxon>
        <taxon>Decapoda</taxon>
        <taxon>Pleocyemata</taxon>
        <taxon>Brachyura</taxon>
        <taxon>Eubrachyura</taxon>
        <taxon>Portunoidea</taxon>
        <taxon>Portunidae</taxon>
        <taxon>Portuninae</taxon>
        <taxon>Portunus</taxon>
    </lineage>
</organism>
<dbReference type="GO" id="GO:0000086">
    <property type="term" value="P:G2/M transition of mitotic cell cycle"/>
    <property type="evidence" value="ECO:0007669"/>
    <property type="project" value="TreeGrafter"/>
</dbReference>
<protein>
    <recommendedName>
        <fullName evidence="8">M-phase inducer phosphatase</fullName>
        <ecNumber evidence="8">3.1.3.48</ecNumber>
    </recommendedName>
</protein>
<evidence type="ECO:0000256" key="1">
    <source>
        <dbReference type="ARBA" id="ARBA00011065"/>
    </source>
</evidence>
<dbReference type="CDD" id="cd01530">
    <property type="entry name" value="Cdc25"/>
    <property type="match status" value="1"/>
</dbReference>
<dbReference type="PANTHER" id="PTHR10828:SF17">
    <property type="entry name" value="PROTEIN-TYROSINE-PHOSPHATASE"/>
    <property type="match status" value="1"/>
</dbReference>
<evidence type="ECO:0000313" key="12">
    <source>
        <dbReference type="Proteomes" id="UP000324222"/>
    </source>
</evidence>
<sequence>MNAQDMYDSELQFSEDDFSPKSNMALSHHDTLSTSCRQLLLSTSICDVPQSQSGLFGSTQLSNCSLPDNHGSSFEPSMRGPAFNPWHHKVTSKLKQENSVSSYSLASLPSCSNVGPLKQIQNVMNRSVDSSPLKKKCKMMLPYQKLAFSSQDFISDDFDTSPHDSGHFESSKKTTTATGSLSPAQAEGQRPLKGCSSLILDEDDAVVMTELMNEVTHEDQEFLPSPIHVDKLCSPPKTLSCLSVKHHPFSQVHKPMAGKENVYPLKRSHSEWGARTVESKLGELDASSSFSDPKVLETHITVMKALSRSFENEENLTGDFSKALLLPVLEIRKHSDLWSISVHTLADVIKGKYNGKLASCRIIDCRYPYEYDGGHIKGAEMWHLPELVSEHLKAKKNAPFIASEEELRHIMVFHCEFSTERGPKAQRLLRQIDRTANKKNYPALHFPEVYLLEGGYNAFFKKYSELCTPCNYVRMVDPKHNEDLKHFKAKSKSWDSGKEYSKICIRFPRLELS</sequence>
<dbReference type="EMBL" id="VSRR010000147">
    <property type="protein sequence ID" value="MPC11143.1"/>
    <property type="molecule type" value="Genomic_DNA"/>
</dbReference>
<evidence type="ECO:0000256" key="9">
    <source>
        <dbReference type="SAM" id="MobiDB-lite"/>
    </source>
</evidence>
<dbReference type="EC" id="3.1.3.48" evidence="8"/>
<keyword evidence="4 8" id="KW-0378">Hydrolase</keyword>
<keyword evidence="5 8" id="KW-0904">Protein phosphatase</keyword>
<feature type="compositionally biased region" description="Polar residues" evidence="9">
    <location>
        <begin position="173"/>
        <end position="183"/>
    </location>
</feature>
<keyword evidence="3 8" id="KW-0498">Mitosis</keyword>
<dbReference type="GO" id="GO:0051301">
    <property type="term" value="P:cell division"/>
    <property type="evidence" value="ECO:0007669"/>
    <property type="project" value="UniProtKB-UniRule"/>
</dbReference>
<keyword evidence="6 8" id="KW-0131">Cell cycle</keyword>
<evidence type="ECO:0000256" key="3">
    <source>
        <dbReference type="ARBA" id="ARBA00022776"/>
    </source>
</evidence>
<evidence type="ECO:0000256" key="6">
    <source>
        <dbReference type="ARBA" id="ARBA00023306"/>
    </source>
</evidence>
<dbReference type="GO" id="GO:0005634">
    <property type="term" value="C:nucleus"/>
    <property type="evidence" value="ECO:0007669"/>
    <property type="project" value="TreeGrafter"/>
</dbReference>
<name>A0A5B7CUN5_PORTR</name>
<evidence type="ECO:0000313" key="11">
    <source>
        <dbReference type="EMBL" id="MPC11143.1"/>
    </source>
</evidence>
<dbReference type="InterPro" id="IPR001763">
    <property type="entry name" value="Rhodanese-like_dom"/>
</dbReference>
<dbReference type="InterPro" id="IPR036873">
    <property type="entry name" value="Rhodanese-like_dom_sf"/>
</dbReference>